<comment type="similarity">
    <text evidence="2">Belongs to the major facilitator superfamily. TCR/Tet family.</text>
</comment>
<dbReference type="STRING" id="504805.SAMN05421505_107134"/>
<organism evidence="10 11">
    <name type="scientific">Sinosporangium album</name>
    <dbReference type="NCBI Taxonomy" id="504805"/>
    <lineage>
        <taxon>Bacteria</taxon>
        <taxon>Bacillati</taxon>
        <taxon>Actinomycetota</taxon>
        <taxon>Actinomycetes</taxon>
        <taxon>Streptosporangiales</taxon>
        <taxon>Streptosporangiaceae</taxon>
        <taxon>Sinosporangium</taxon>
    </lineage>
</organism>
<protein>
    <submittedName>
        <fullName evidence="10">Drug resistance transporter, EmrB/QacA subfamily</fullName>
    </submittedName>
</protein>
<feature type="transmembrane region" description="Helical" evidence="8">
    <location>
        <begin position="317"/>
        <end position="337"/>
    </location>
</feature>
<dbReference type="PANTHER" id="PTHR23501">
    <property type="entry name" value="MAJOR FACILITATOR SUPERFAMILY"/>
    <property type="match status" value="1"/>
</dbReference>
<evidence type="ECO:0000259" key="9">
    <source>
        <dbReference type="PROSITE" id="PS50850"/>
    </source>
</evidence>
<keyword evidence="5 8" id="KW-0812">Transmembrane</keyword>
<keyword evidence="6 8" id="KW-1133">Transmembrane helix</keyword>
<name>A0A1G7WPI2_9ACTN</name>
<accession>A0A1G7WPI2</accession>
<feature type="transmembrane region" description="Helical" evidence="8">
    <location>
        <begin position="402"/>
        <end position="429"/>
    </location>
</feature>
<evidence type="ECO:0000256" key="4">
    <source>
        <dbReference type="ARBA" id="ARBA00022475"/>
    </source>
</evidence>
<dbReference type="InterPro" id="IPR036259">
    <property type="entry name" value="MFS_trans_sf"/>
</dbReference>
<reference evidence="10 11" key="1">
    <citation type="submission" date="2016-10" db="EMBL/GenBank/DDBJ databases">
        <authorList>
            <person name="de Groot N.N."/>
        </authorList>
    </citation>
    <scope>NUCLEOTIDE SEQUENCE [LARGE SCALE GENOMIC DNA]</scope>
    <source>
        <strain evidence="10 11">CPCC 201354</strain>
    </source>
</reference>
<gene>
    <name evidence="10" type="ORF">SAMN05421505_107134</name>
</gene>
<dbReference type="OrthoDB" id="4082704at2"/>
<evidence type="ECO:0000256" key="8">
    <source>
        <dbReference type="SAM" id="Phobius"/>
    </source>
</evidence>
<evidence type="ECO:0000256" key="2">
    <source>
        <dbReference type="ARBA" id="ARBA00007520"/>
    </source>
</evidence>
<feature type="transmembrane region" description="Helical" evidence="8">
    <location>
        <begin position="58"/>
        <end position="77"/>
    </location>
</feature>
<dbReference type="Gene3D" id="1.20.1250.20">
    <property type="entry name" value="MFS general substrate transporter like domains"/>
    <property type="match status" value="1"/>
</dbReference>
<feature type="transmembrane region" description="Helical" evidence="8">
    <location>
        <begin position="344"/>
        <end position="362"/>
    </location>
</feature>
<evidence type="ECO:0000313" key="10">
    <source>
        <dbReference type="EMBL" id="SDG73846.1"/>
    </source>
</evidence>
<dbReference type="SUPFAM" id="SSF103473">
    <property type="entry name" value="MFS general substrate transporter"/>
    <property type="match status" value="1"/>
</dbReference>
<comment type="subcellular location">
    <subcellularLocation>
        <location evidence="1">Cell membrane</location>
        <topology evidence="1">Multi-pass membrane protein</topology>
    </subcellularLocation>
</comment>
<dbReference type="Pfam" id="PF07690">
    <property type="entry name" value="MFS_1"/>
    <property type="match status" value="2"/>
</dbReference>
<dbReference type="RefSeq" id="WP_093170042.1">
    <property type="nucleotide sequence ID" value="NZ_FNCN01000007.1"/>
</dbReference>
<dbReference type="EMBL" id="FNCN01000007">
    <property type="protein sequence ID" value="SDG73846.1"/>
    <property type="molecule type" value="Genomic_DNA"/>
</dbReference>
<proteinExistence type="inferred from homology"/>
<feature type="transmembrane region" description="Helical" evidence="8">
    <location>
        <begin position="21"/>
        <end position="46"/>
    </location>
</feature>
<dbReference type="PRINTS" id="PR01036">
    <property type="entry name" value="TCRTETB"/>
</dbReference>
<dbReference type="FunFam" id="1.20.1720.10:FF:000004">
    <property type="entry name" value="EmrB/QacA family drug resistance transporter"/>
    <property type="match status" value="1"/>
</dbReference>
<feature type="transmembrane region" description="Helical" evidence="8">
    <location>
        <begin position="89"/>
        <end position="108"/>
    </location>
</feature>
<feature type="transmembrane region" description="Helical" evidence="8">
    <location>
        <begin position="147"/>
        <end position="165"/>
    </location>
</feature>
<dbReference type="NCBIfam" id="TIGR00711">
    <property type="entry name" value="efflux_EmrB"/>
    <property type="match status" value="1"/>
</dbReference>
<dbReference type="InterPro" id="IPR020846">
    <property type="entry name" value="MFS_dom"/>
</dbReference>
<feature type="transmembrane region" description="Helical" evidence="8">
    <location>
        <begin position="277"/>
        <end position="297"/>
    </location>
</feature>
<evidence type="ECO:0000256" key="3">
    <source>
        <dbReference type="ARBA" id="ARBA00022448"/>
    </source>
</evidence>
<keyword evidence="11" id="KW-1185">Reference proteome</keyword>
<dbReference type="PANTHER" id="PTHR23501:SF197">
    <property type="entry name" value="COMD"/>
    <property type="match status" value="1"/>
</dbReference>
<feature type="transmembrane region" description="Helical" evidence="8">
    <location>
        <begin position="233"/>
        <end position="257"/>
    </location>
</feature>
<feature type="transmembrane region" description="Helical" evidence="8">
    <location>
        <begin position="368"/>
        <end position="390"/>
    </location>
</feature>
<feature type="transmembrane region" description="Helical" evidence="8">
    <location>
        <begin position="449"/>
        <end position="467"/>
    </location>
</feature>
<dbReference type="GO" id="GO:0005886">
    <property type="term" value="C:plasma membrane"/>
    <property type="evidence" value="ECO:0007669"/>
    <property type="project" value="UniProtKB-SubCell"/>
</dbReference>
<dbReference type="CDD" id="cd17502">
    <property type="entry name" value="MFS_Azr1_MDR_like"/>
    <property type="match status" value="1"/>
</dbReference>
<feature type="transmembrane region" description="Helical" evidence="8">
    <location>
        <begin position="177"/>
        <end position="197"/>
    </location>
</feature>
<dbReference type="Gene3D" id="1.20.1720.10">
    <property type="entry name" value="Multidrug resistance protein D"/>
    <property type="match status" value="1"/>
</dbReference>
<dbReference type="GO" id="GO:0022857">
    <property type="term" value="F:transmembrane transporter activity"/>
    <property type="evidence" value="ECO:0007669"/>
    <property type="project" value="InterPro"/>
</dbReference>
<evidence type="ECO:0000256" key="6">
    <source>
        <dbReference type="ARBA" id="ARBA00022989"/>
    </source>
</evidence>
<feature type="domain" description="Major facilitator superfamily (MFS) profile" evidence="9">
    <location>
        <begin position="24"/>
        <end position="471"/>
    </location>
</feature>
<evidence type="ECO:0000313" key="11">
    <source>
        <dbReference type="Proteomes" id="UP000198923"/>
    </source>
</evidence>
<dbReference type="InterPro" id="IPR004638">
    <property type="entry name" value="EmrB-like"/>
</dbReference>
<keyword evidence="4" id="KW-1003">Cell membrane</keyword>
<evidence type="ECO:0000256" key="1">
    <source>
        <dbReference type="ARBA" id="ARBA00004651"/>
    </source>
</evidence>
<feature type="transmembrane region" description="Helical" evidence="8">
    <location>
        <begin position="209"/>
        <end position="227"/>
    </location>
</feature>
<evidence type="ECO:0000256" key="7">
    <source>
        <dbReference type="ARBA" id="ARBA00023136"/>
    </source>
</evidence>
<keyword evidence="7 8" id="KW-0472">Membrane</keyword>
<dbReference type="AlphaFoldDB" id="A0A1G7WPI2"/>
<evidence type="ECO:0000256" key="5">
    <source>
        <dbReference type="ARBA" id="ARBA00022692"/>
    </source>
</evidence>
<sequence length="483" mass="49361">MVSADLTQTASDVSSKGSSNVPLATAGLLIGMLLSVLDQTVVAIALPDIAAELGGMDAIGWVVTSYLLASTATGTLYGRLSDRFGRRTVFLAAIAVFVAGSALCGLAQTMPQLIAARTLQGIGAGALFVLPTIALSELYPPRLRSRIQGFTGGVFALASVGGPLAGGAITDAWGWRWIFYVNLPLGLLAMALVALALRLPKTGGYGRVDLAGAVLIAGATVSLLLVAEWGGRTYAWNSGVILMLIAALVVLGALFVWRERHAANPLLPLWLFADPTLRVALPATALLGALLGGSIVYLPTYLQAAYGMGATQAGLALNPYVLTFMAVTSLVGARIGASGRFKPYLLAGSLIAVLGFALLSLLQPDTPYALLAVGIGVLGVGFGLLMQNLVVVAQNAVSPADLAATTSATVSVRGLGMSLGVAVFGSLLTRELQGQAPGPQATAAAIPDVLFWGAPAALVLVALLALLPRTVNDPQIRSGEATA</sequence>
<dbReference type="PROSITE" id="PS50850">
    <property type="entry name" value="MFS"/>
    <property type="match status" value="1"/>
</dbReference>
<dbReference type="InterPro" id="IPR011701">
    <property type="entry name" value="MFS"/>
</dbReference>
<keyword evidence="3" id="KW-0813">Transport</keyword>
<dbReference type="Proteomes" id="UP000198923">
    <property type="component" value="Unassembled WGS sequence"/>
</dbReference>